<dbReference type="EMBL" id="JABEVQ010000002">
    <property type="protein sequence ID" value="NWN90890.1"/>
    <property type="molecule type" value="Genomic_DNA"/>
</dbReference>
<accession>A0A851HQ94</accession>
<sequence>MSGFRLTRLLAGSALLLLLAGCDPFSEPRTMMDEYVERVGQVLDIEPELSGTAPVQQIPRRRDRVLPLPDLELGMLDFLSLYGCELQYVVGEKNSVMGRVMQPLNRFRYEVNFIRTAGDCIETINNDELKETLEQAIASKRATLPVAIWNATWGVEEAESLFTLAKGAFPVEPEASLSDLAREARQLNKAVAALKEDNLEVDLGFWGKVHQRWQAEHRGGQLLTSASLVATRLDDATQVIQKRLAGRPLCLNGKPNNQSDIVQSMFYSVYIGRVQPYLASLRRARTDLIEPLSELAAMQASVMPESFRQWYQWALALEGEESVWVKLDKAISDHTRSWQTLLEQCGLRPGV</sequence>
<reference evidence="1 2" key="1">
    <citation type="submission" date="2020-03" db="EMBL/GenBank/DDBJ databases">
        <title>Metagenomic, metatranscriptomic, and metabolomic analyses revealed the key microbes and metabolic features during the fermentation of ganjang, Korean traditional soy sauce.</title>
        <authorList>
            <person name="Chun B.H."/>
            <person name="Jeon C.O."/>
        </authorList>
    </citation>
    <scope>NUCLEOTIDE SEQUENCE [LARGE SCALE GENOMIC DNA]</scope>
    <source>
        <strain evidence="1 2">KG14</strain>
    </source>
</reference>
<comment type="caution">
    <text evidence="1">The sequence shown here is derived from an EMBL/GenBank/DDBJ whole genome shotgun (WGS) entry which is preliminary data.</text>
</comment>
<dbReference type="Pfam" id="PF11279">
    <property type="entry name" value="DUF3080"/>
    <property type="match status" value="1"/>
</dbReference>
<gene>
    <name evidence="1" type="ORF">HLV39_05190</name>
</gene>
<keyword evidence="2" id="KW-1185">Reference proteome</keyword>
<evidence type="ECO:0000313" key="1">
    <source>
        <dbReference type="EMBL" id="NWN90890.1"/>
    </source>
</evidence>
<dbReference type="Proteomes" id="UP000536442">
    <property type="component" value="Unassembled WGS sequence"/>
</dbReference>
<protein>
    <submittedName>
        <fullName evidence="1">DUF3080 domain-containing protein</fullName>
    </submittedName>
</protein>
<evidence type="ECO:0000313" key="2">
    <source>
        <dbReference type="Proteomes" id="UP000536442"/>
    </source>
</evidence>
<dbReference type="AlphaFoldDB" id="A0A851HQ94"/>
<dbReference type="PROSITE" id="PS51257">
    <property type="entry name" value="PROKAR_LIPOPROTEIN"/>
    <property type="match status" value="1"/>
</dbReference>
<organism evidence="1 2">
    <name type="scientific">Marinobacter adhaerens</name>
    <dbReference type="NCBI Taxonomy" id="1033846"/>
    <lineage>
        <taxon>Bacteria</taxon>
        <taxon>Pseudomonadati</taxon>
        <taxon>Pseudomonadota</taxon>
        <taxon>Gammaproteobacteria</taxon>
        <taxon>Pseudomonadales</taxon>
        <taxon>Marinobacteraceae</taxon>
        <taxon>Marinobacter</taxon>
    </lineage>
</organism>
<dbReference type="InterPro" id="IPR021431">
    <property type="entry name" value="DUF3080"/>
</dbReference>
<name>A0A851HQ94_9GAMM</name>
<proteinExistence type="predicted"/>